<sequence length="196" mass="21545">MNKMKKASIAALSALMLSTAVLPTLANAQSAEKLDQDVFVLDEFEFDAEMLEELEQVDFQFLLQGIGKDLGINNRLPNLGGTIAFPVDDGIVTAQGIKGQAAKAAAKQMMKKLKGIGQKAWDESVKEWVDKIPLINNKTKKALRYWLGYKIAWKTLDILLGVEGTAEDGIRYALKKVGVTGWMADVIARGLVFFLL</sequence>
<reference evidence="3" key="1">
    <citation type="submission" date="2016-09" db="EMBL/GenBank/DDBJ databases">
        <authorList>
            <person name="Varghese N."/>
            <person name="Submissions S."/>
        </authorList>
    </citation>
    <scope>NUCLEOTIDE SEQUENCE [LARGE SCALE GENOMIC DNA]</scope>
    <source>
        <strain evidence="3">25nlg</strain>
    </source>
</reference>
<feature type="signal peptide" evidence="1">
    <location>
        <begin position="1"/>
        <end position="26"/>
    </location>
</feature>
<keyword evidence="1" id="KW-0732">Signal</keyword>
<keyword evidence="3" id="KW-1185">Reference proteome</keyword>
<feature type="chain" id="PRO_5039009887" description="Antimicrobial peptide, SdpC family" evidence="1">
    <location>
        <begin position="27"/>
        <end position="196"/>
    </location>
</feature>
<protein>
    <recommendedName>
        <fullName evidence="4">Antimicrobial peptide, SdpC family</fullName>
    </recommendedName>
</protein>
<dbReference type="OrthoDB" id="9779761at2"/>
<proteinExistence type="predicted"/>
<accession>A0A1G6KNP8</accession>
<name>A0A1G6KNP8_9BACI</name>
<dbReference type="AlphaFoldDB" id="A0A1G6KNP8"/>
<organism evidence="2 3">
    <name type="scientific">Shouchella lonarensis</name>
    <dbReference type="NCBI Taxonomy" id="1464122"/>
    <lineage>
        <taxon>Bacteria</taxon>
        <taxon>Bacillati</taxon>
        <taxon>Bacillota</taxon>
        <taxon>Bacilli</taxon>
        <taxon>Bacillales</taxon>
        <taxon>Bacillaceae</taxon>
        <taxon>Shouchella</taxon>
    </lineage>
</organism>
<evidence type="ECO:0000313" key="2">
    <source>
        <dbReference type="EMBL" id="SDC32699.1"/>
    </source>
</evidence>
<gene>
    <name evidence="2" type="ORF">SAMN05421737_107100</name>
</gene>
<evidence type="ECO:0000313" key="3">
    <source>
        <dbReference type="Proteomes" id="UP000242662"/>
    </source>
</evidence>
<dbReference type="EMBL" id="FMYM01000007">
    <property type="protein sequence ID" value="SDC32699.1"/>
    <property type="molecule type" value="Genomic_DNA"/>
</dbReference>
<dbReference type="RefSeq" id="WP_090775913.1">
    <property type="nucleotide sequence ID" value="NZ_FMYM01000007.1"/>
</dbReference>
<dbReference type="Proteomes" id="UP000242662">
    <property type="component" value="Unassembled WGS sequence"/>
</dbReference>
<evidence type="ECO:0008006" key="4">
    <source>
        <dbReference type="Google" id="ProtNLM"/>
    </source>
</evidence>
<evidence type="ECO:0000256" key="1">
    <source>
        <dbReference type="SAM" id="SignalP"/>
    </source>
</evidence>